<dbReference type="RefSeq" id="WP_254012327.1">
    <property type="nucleotide sequence ID" value="NZ_JAMZMM010000124.1"/>
</dbReference>
<proteinExistence type="predicted"/>
<organism evidence="1 2">
    <name type="scientific">Limnofasciculus baicalensis BBK-W-15</name>
    <dbReference type="NCBI Taxonomy" id="2699891"/>
    <lineage>
        <taxon>Bacteria</taxon>
        <taxon>Bacillati</taxon>
        <taxon>Cyanobacteriota</taxon>
        <taxon>Cyanophyceae</taxon>
        <taxon>Coleofasciculales</taxon>
        <taxon>Coleofasciculaceae</taxon>
        <taxon>Limnofasciculus</taxon>
        <taxon>Limnofasciculus baicalensis</taxon>
    </lineage>
</organism>
<evidence type="ECO:0000313" key="1">
    <source>
        <dbReference type="EMBL" id="MCP2729543.1"/>
    </source>
</evidence>
<reference evidence="1" key="1">
    <citation type="submission" date="2022-06" db="EMBL/GenBank/DDBJ databases">
        <title>New cyanobacteria of genus Symplocastrum in benthos of Lake Baikal.</title>
        <authorList>
            <person name="Sorokovikova E."/>
            <person name="Tikhonova I."/>
            <person name="Krasnopeev A."/>
            <person name="Evseev P."/>
            <person name="Gladkikh A."/>
            <person name="Belykh O."/>
        </authorList>
    </citation>
    <scope>NUCLEOTIDE SEQUENCE</scope>
    <source>
        <strain evidence="1">BBK-W-15</strain>
    </source>
</reference>
<sequence length="53" mass="6178">MGSVKSVFSKRLIADIDSSTMIRQFLPPPLQETIQIIKETASVRDRWGEQMRW</sequence>
<gene>
    <name evidence="1" type="ORF">NJ959_13885</name>
</gene>
<dbReference type="Proteomes" id="UP001204953">
    <property type="component" value="Unassembled WGS sequence"/>
</dbReference>
<comment type="caution">
    <text evidence="1">The sequence shown here is derived from an EMBL/GenBank/DDBJ whole genome shotgun (WGS) entry which is preliminary data.</text>
</comment>
<keyword evidence="2" id="KW-1185">Reference proteome</keyword>
<accession>A0AAE3GTN1</accession>
<name>A0AAE3GTN1_9CYAN</name>
<dbReference type="EMBL" id="JAMZMM010000124">
    <property type="protein sequence ID" value="MCP2729543.1"/>
    <property type="molecule type" value="Genomic_DNA"/>
</dbReference>
<dbReference type="AlphaFoldDB" id="A0AAE3GTN1"/>
<evidence type="ECO:0000313" key="2">
    <source>
        <dbReference type="Proteomes" id="UP001204953"/>
    </source>
</evidence>
<protein>
    <submittedName>
        <fullName evidence="1">Uncharacterized protein</fullName>
    </submittedName>
</protein>